<reference evidence="2 3" key="1">
    <citation type="submission" date="2020-08" db="EMBL/GenBank/DDBJ databases">
        <title>Genomic Encyclopedia of Type Strains, Phase IV (KMG-IV): sequencing the most valuable type-strain genomes for metagenomic binning, comparative biology and taxonomic classification.</title>
        <authorList>
            <person name="Goeker M."/>
        </authorList>
    </citation>
    <scope>NUCLEOTIDE SEQUENCE [LARGE SCALE GENOMIC DNA]</scope>
    <source>
        <strain evidence="2 3">DSM 2163</strain>
    </source>
</reference>
<gene>
    <name evidence="2" type="ORF">HNR00_002925</name>
</gene>
<dbReference type="Proteomes" id="UP000583454">
    <property type="component" value="Unassembled WGS sequence"/>
</dbReference>
<organism evidence="2 3">
    <name type="scientific">Methylorubrum rhodinum</name>
    <dbReference type="NCBI Taxonomy" id="29428"/>
    <lineage>
        <taxon>Bacteria</taxon>
        <taxon>Pseudomonadati</taxon>
        <taxon>Pseudomonadota</taxon>
        <taxon>Alphaproteobacteria</taxon>
        <taxon>Hyphomicrobiales</taxon>
        <taxon>Methylobacteriaceae</taxon>
        <taxon>Methylorubrum</taxon>
    </lineage>
</organism>
<evidence type="ECO:0000313" key="2">
    <source>
        <dbReference type="EMBL" id="MBB5758207.1"/>
    </source>
</evidence>
<accession>A0A840ZMS1</accession>
<sequence length="193" mass="22124">MWTDADRKTCRDRGGRYLSDLTDAQWATVAPLLTGYDPLTADLREMVNAGLDLEKTGCPWRYLPTDFGPWETVRTWHDRFQAEGLWSEIAALLTRGPRLSGIVKQPLIPERHRAGMMTCTRLARHLLVRRILEPRGGLVRIPRDMRKLLRKTAKSLKLAKPRSEPNDRTSLCQDHDKSLSAVDDFGFWVADRT</sequence>
<keyword evidence="3" id="KW-1185">Reference proteome</keyword>
<proteinExistence type="predicted"/>
<evidence type="ECO:0000313" key="3">
    <source>
        <dbReference type="Proteomes" id="UP000583454"/>
    </source>
</evidence>
<name>A0A840ZMS1_9HYPH</name>
<protein>
    <submittedName>
        <fullName evidence="2">Transposase</fullName>
    </submittedName>
</protein>
<dbReference type="EMBL" id="JACHOP010000012">
    <property type="protein sequence ID" value="MBB5758207.1"/>
    <property type="molecule type" value="Genomic_DNA"/>
</dbReference>
<dbReference type="InterPro" id="IPR025161">
    <property type="entry name" value="IS402-like_dom"/>
</dbReference>
<dbReference type="AlphaFoldDB" id="A0A840ZMS1"/>
<feature type="domain" description="Insertion element IS402-like" evidence="1">
    <location>
        <begin position="21"/>
        <end position="89"/>
    </location>
</feature>
<dbReference type="PANTHER" id="PTHR30007:SF0">
    <property type="entry name" value="TRANSPOSASE"/>
    <property type="match status" value="1"/>
</dbReference>
<dbReference type="Pfam" id="PF13340">
    <property type="entry name" value="DUF4096"/>
    <property type="match status" value="1"/>
</dbReference>
<comment type="caution">
    <text evidence="2">The sequence shown here is derived from an EMBL/GenBank/DDBJ whole genome shotgun (WGS) entry which is preliminary data.</text>
</comment>
<evidence type="ECO:0000259" key="1">
    <source>
        <dbReference type="Pfam" id="PF13340"/>
    </source>
</evidence>
<dbReference type="PANTHER" id="PTHR30007">
    <property type="entry name" value="PHP DOMAIN PROTEIN"/>
    <property type="match status" value="1"/>
</dbReference>